<evidence type="ECO:0008006" key="2">
    <source>
        <dbReference type="Google" id="ProtNLM"/>
    </source>
</evidence>
<organism evidence="1">
    <name type="scientific">uncultured Pleomorphomonas sp</name>
    <dbReference type="NCBI Taxonomy" id="442121"/>
    <lineage>
        <taxon>Bacteria</taxon>
        <taxon>Pseudomonadati</taxon>
        <taxon>Pseudomonadota</taxon>
        <taxon>Alphaproteobacteria</taxon>
        <taxon>Hyphomicrobiales</taxon>
        <taxon>Pleomorphomonadaceae</taxon>
        <taxon>Pleomorphomonas</taxon>
        <taxon>environmental samples</taxon>
    </lineage>
</organism>
<dbReference type="InterPro" id="IPR043129">
    <property type="entry name" value="ATPase_NBD"/>
</dbReference>
<dbReference type="GO" id="GO:0004396">
    <property type="term" value="F:hexokinase activity"/>
    <property type="evidence" value="ECO:0007669"/>
    <property type="project" value="TreeGrafter"/>
</dbReference>
<dbReference type="PANTHER" id="PTHR18964:SF174">
    <property type="entry name" value="D-ALLOSE KINASE-RELATED"/>
    <property type="match status" value="1"/>
</dbReference>
<dbReference type="SUPFAM" id="SSF53067">
    <property type="entry name" value="Actin-like ATPase domain"/>
    <property type="match status" value="1"/>
</dbReference>
<accession>A0A212LJX4</accession>
<reference evidence="1" key="1">
    <citation type="submission" date="2016-08" db="EMBL/GenBank/DDBJ databases">
        <authorList>
            <person name="Seilhamer J.J."/>
        </authorList>
    </citation>
    <scope>NUCLEOTIDE SEQUENCE</scope>
    <source>
        <strain evidence="1">86</strain>
    </source>
</reference>
<proteinExistence type="predicted"/>
<dbReference type="PANTHER" id="PTHR18964">
    <property type="entry name" value="ROK (REPRESSOR, ORF, KINASE) FAMILY"/>
    <property type="match status" value="1"/>
</dbReference>
<protein>
    <recommendedName>
        <fullName evidence="2">Allose kinase</fullName>
    </recommendedName>
</protein>
<dbReference type="Gene3D" id="3.30.420.40">
    <property type="match status" value="2"/>
</dbReference>
<name>A0A212LJX4_9HYPH</name>
<dbReference type="AlphaFoldDB" id="A0A212LJX4"/>
<dbReference type="RefSeq" id="WP_288197505.1">
    <property type="nucleotide sequence ID" value="NZ_LT608334.1"/>
</dbReference>
<dbReference type="Pfam" id="PF00480">
    <property type="entry name" value="ROK"/>
    <property type="match status" value="1"/>
</dbReference>
<gene>
    <name evidence="1" type="ORF">KL86PLE_50008</name>
</gene>
<dbReference type="EMBL" id="FMJD01000009">
    <property type="protein sequence ID" value="SCM77679.1"/>
    <property type="molecule type" value="Genomic_DNA"/>
</dbReference>
<dbReference type="NCBIfam" id="NF007251">
    <property type="entry name" value="PRK09698.1"/>
    <property type="match status" value="1"/>
</dbReference>
<sequence>MSVFAGIDLGGTHTRFAVMADGAFVLSEKYVTTDLMAAGPKLAGVIARYREVADRAGRKPQAVGIGLPATLDADRRVVLSAPNVDGLDGLDVVSLLEGAFGVPVVAERDVNFQFFHDMKASGRTPRVALGVYIGTGVGNAVWINGFYTGAHGSAAELGHIPVPGATGVCGCGKVGCLETVCCGRWLKGWQERNAPDTPIADIFARHGDHPDIRNFVETAAMSVATAVNIIDPELVFLGGGVLEMPAFPFETLKTRLLAHARAPFPRDVLEVRLASNLGDSGARGACLYVAGKFGTVQ</sequence>
<evidence type="ECO:0000313" key="1">
    <source>
        <dbReference type="EMBL" id="SCM77679.1"/>
    </source>
</evidence>
<dbReference type="CDD" id="cd24070">
    <property type="entry name" value="ASKHA_NBD_ROK_AlsK"/>
    <property type="match status" value="1"/>
</dbReference>
<dbReference type="InterPro" id="IPR000600">
    <property type="entry name" value="ROK"/>
</dbReference>